<dbReference type="GO" id="GO:0016879">
    <property type="term" value="F:ligase activity, forming carbon-nitrogen bonds"/>
    <property type="evidence" value="ECO:0007669"/>
    <property type="project" value="UniProtKB-UniRule"/>
</dbReference>
<keyword evidence="1 2" id="KW-0819">tRNA processing</keyword>
<keyword evidence="3" id="KW-0808">Transferase</keyword>
<comment type="catalytic activity">
    <reaction evidence="2">
        <text>cytidine(34) in elongator tRNA(Met) + acetate + ATP = N(4)-acetylcytidine(34) in elongator tRNA(Met) + AMP + diphosphate</text>
        <dbReference type="Rhea" id="RHEA:58144"/>
        <dbReference type="Rhea" id="RHEA-COMP:10693"/>
        <dbReference type="Rhea" id="RHEA-COMP:10694"/>
        <dbReference type="ChEBI" id="CHEBI:30089"/>
        <dbReference type="ChEBI" id="CHEBI:30616"/>
        <dbReference type="ChEBI" id="CHEBI:33019"/>
        <dbReference type="ChEBI" id="CHEBI:74900"/>
        <dbReference type="ChEBI" id="CHEBI:82748"/>
        <dbReference type="ChEBI" id="CHEBI:456215"/>
    </reaction>
</comment>
<dbReference type="Gene3D" id="3.40.50.620">
    <property type="entry name" value="HUPs"/>
    <property type="match status" value="1"/>
</dbReference>
<sequence length="407" mass="46918">MKIVGLVTEYNPFHNGHKYHLEQSKLETNCNYSVAVMSGNFVQRGEPAICDKWTRAKMAIDSGVDLVLELPTLYSTMSAEYFSYGAVKLLDSLNVIDYISFGSETNDLESLIKISKVLESEPKNFKYHLKKYLNKGMSFPKARSEALKNIFDDYKIDNIINNPNNILAIEYIKSLINLNSTIKPYSIKRIVSDYNEIILTGNISSATAIRRSLIAKGISDKKTCYSLPINSKKDISKYLANYSSFNQLINFNDILIYKLRTIDKDCLKEFIDIETGLENRIIEAANKFDNIMDIIKNIKTKRYTYTRIQRILIHILLDINYKKDQIYNFPLYIRVLGANKKGFEILKNIKSNSNLPIINKVADFRKSNANKMFDLDIKASNIYFIGLNNKTNIKNNFDFYISPYIRT</sequence>
<dbReference type="GO" id="GO:0000049">
    <property type="term" value="F:tRNA binding"/>
    <property type="evidence" value="ECO:0007669"/>
    <property type="project" value="UniProtKB-KW"/>
</dbReference>
<keyword evidence="2" id="KW-0547">Nucleotide-binding</keyword>
<feature type="binding site" evidence="2">
    <location>
        <position position="164"/>
    </location>
    <ligand>
        <name>ATP</name>
        <dbReference type="ChEBI" id="CHEBI:30616"/>
    </ligand>
</feature>
<keyword evidence="4" id="KW-1185">Reference proteome</keyword>
<keyword evidence="2" id="KW-0436">Ligase</keyword>
<dbReference type="Pfam" id="PF05636">
    <property type="entry name" value="HIGH_NTase1"/>
    <property type="match status" value="1"/>
</dbReference>
<evidence type="ECO:0000313" key="4">
    <source>
        <dbReference type="Proteomes" id="UP000467132"/>
    </source>
</evidence>
<keyword evidence="2" id="KW-0820">tRNA-binding</keyword>
<feature type="binding site" evidence="2">
    <location>
        <begin position="189"/>
        <end position="190"/>
    </location>
    <ligand>
        <name>ATP</name>
        <dbReference type="ChEBI" id="CHEBI:30616"/>
    </ligand>
</feature>
<dbReference type="GO" id="GO:0005737">
    <property type="term" value="C:cytoplasm"/>
    <property type="evidence" value="ECO:0007669"/>
    <property type="project" value="UniProtKB-SubCell"/>
</dbReference>
<dbReference type="HAMAP" id="MF_01539">
    <property type="entry name" value="TmcAL"/>
    <property type="match status" value="1"/>
</dbReference>
<dbReference type="EMBL" id="QXXA01000009">
    <property type="protein sequence ID" value="NBI06868.1"/>
    <property type="molecule type" value="Genomic_DNA"/>
</dbReference>
<keyword evidence="2" id="KW-0067">ATP-binding</keyword>
<reference evidence="3 4" key="1">
    <citation type="submission" date="2018-08" db="EMBL/GenBank/DDBJ databases">
        <title>Murine metabolic-syndrome-specific gut microbial biobank.</title>
        <authorList>
            <person name="Liu C."/>
        </authorList>
    </citation>
    <scope>NUCLEOTIDE SEQUENCE [LARGE SCALE GENOMIC DNA]</scope>
    <source>
        <strain evidence="3 4">583</strain>
    </source>
</reference>
<protein>
    <recommendedName>
        <fullName evidence="2">tRNA(Met) cytidine acetate ligase</fullName>
        <ecNumber evidence="2">6.3.4.-</ecNumber>
    </recommendedName>
</protein>
<dbReference type="Proteomes" id="UP000467132">
    <property type="component" value="Unassembled WGS sequence"/>
</dbReference>
<dbReference type="AlphaFoldDB" id="A0A845R088"/>
<accession>A0A845R088</accession>
<comment type="similarity">
    <text evidence="2">Belongs to the TmcAL family.</text>
</comment>
<organism evidence="3 4">
    <name type="scientific">Senegalia massiliensis</name>
    <dbReference type="NCBI Taxonomy" id="1720316"/>
    <lineage>
        <taxon>Bacteria</taxon>
        <taxon>Bacillati</taxon>
        <taxon>Bacillota</taxon>
        <taxon>Clostridia</taxon>
        <taxon>Eubacteriales</taxon>
        <taxon>Clostridiaceae</taxon>
        <taxon>Senegalia</taxon>
    </lineage>
</organism>
<dbReference type="InterPro" id="IPR008513">
    <property type="entry name" value="tRNA(Met)_cyd_acetate_ligase"/>
</dbReference>
<feature type="binding site" evidence="2">
    <location>
        <position position="102"/>
    </location>
    <ligand>
        <name>ATP</name>
        <dbReference type="ChEBI" id="CHEBI:30616"/>
    </ligand>
</feature>
<keyword evidence="2" id="KW-0694">RNA-binding</keyword>
<dbReference type="OrthoDB" id="9769796at2"/>
<dbReference type="PANTHER" id="PTHR37825">
    <property type="entry name" value="TRNA(MET) CYTIDINE ACETATE LIGASE"/>
    <property type="match status" value="1"/>
</dbReference>
<feature type="binding site" evidence="2">
    <location>
        <begin position="7"/>
        <end position="20"/>
    </location>
    <ligand>
        <name>ATP</name>
        <dbReference type="ChEBI" id="CHEBI:30616"/>
    </ligand>
</feature>
<comment type="caution">
    <text evidence="3">The sequence shown here is derived from an EMBL/GenBank/DDBJ whole genome shotgun (WGS) entry which is preliminary data.</text>
</comment>
<dbReference type="GO" id="GO:0005524">
    <property type="term" value="F:ATP binding"/>
    <property type="evidence" value="ECO:0007669"/>
    <property type="project" value="UniProtKB-KW"/>
</dbReference>
<name>A0A845R088_9CLOT</name>
<dbReference type="InterPro" id="IPR014729">
    <property type="entry name" value="Rossmann-like_a/b/a_fold"/>
</dbReference>
<keyword evidence="2" id="KW-0963">Cytoplasm</keyword>
<gene>
    <name evidence="2" type="primary">tmcAL</name>
    <name evidence="3" type="ORF">D3Z33_08385</name>
</gene>
<dbReference type="EC" id="6.3.4.-" evidence="2"/>
<dbReference type="GO" id="GO:0006400">
    <property type="term" value="P:tRNA modification"/>
    <property type="evidence" value="ECO:0007669"/>
    <property type="project" value="UniProtKB-UniRule"/>
</dbReference>
<evidence type="ECO:0000256" key="1">
    <source>
        <dbReference type="ARBA" id="ARBA00022694"/>
    </source>
</evidence>
<dbReference type="NCBIfam" id="NF010191">
    <property type="entry name" value="PRK13670.1"/>
    <property type="match status" value="1"/>
</dbReference>
<proteinExistence type="inferred from homology"/>
<evidence type="ECO:0000256" key="2">
    <source>
        <dbReference type="HAMAP-Rule" id="MF_01539"/>
    </source>
</evidence>
<comment type="subcellular location">
    <subcellularLocation>
        <location evidence="2">Cytoplasm</location>
    </subcellularLocation>
</comment>
<dbReference type="SUPFAM" id="SSF52374">
    <property type="entry name" value="Nucleotidylyl transferase"/>
    <property type="match status" value="1"/>
</dbReference>
<dbReference type="RefSeq" id="WP_160197348.1">
    <property type="nucleotide sequence ID" value="NZ_QXXA01000009.1"/>
</dbReference>
<dbReference type="PANTHER" id="PTHR37825:SF1">
    <property type="entry name" value="TRNA(MET) CYTIDINE ACETATE LIGASE"/>
    <property type="match status" value="1"/>
</dbReference>
<evidence type="ECO:0000313" key="3">
    <source>
        <dbReference type="EMBL" id="NBI06868.1"/>
    </source>
</evidence>
<dbReference type="GO" id="GO:0016740">
    <property type="term" value="F:transferase activity"/>
    <property type="evidence" value="ECO:0007669"/>
    <property type="project" value="UniProtKB-KW"/>
</dbReference>
<comment type="function">
    <text evidence="2">Catalyzes the formation of N(4)-acetylcytidine (ac(4)C) at the wobble position of elongator tRNA(Met), using acetate and ATP as substrates. First activates an acetate ion to form acetyladenylate (Ac-AMP) and then transfers the acetyl group to tRNA to form ac(4)C34.</text>
</comment>